<dbReference type="Gene3D" id="3.40.1370.10">
    <property type="match status" value="1"/>
</dbReference>
<reference evidence="6" key="1">
    <citation type="submission" date="2023-03" db="EMBL/GenBank/DDBJ databases">
        <authorList>
            <person name="Steffen K."/>
            <person name="Cardenas P."/>
        </authorList>
    </citation>
    <scope>NUCLEOTIDE SEQUENCE</scope>
</reference>
<dbReference type="SUPFAM" id="SSF52166">
    <property type="entry name" value="Ribosomal protein L4"/>
    <property type="match status" value="1"/>
</dbReference>
<name>A0AA35TQQ7_GEOBA</name>
<dbReference type="EMBL" id="CASHTH010003975">
    <property type="protein sequence ID" value="CAI8051991.1"/>
    <property type="molecule type" value="Genomic_DNA"/>
</dbReference>
<keyword evidence="3" id="KW-0687">Ribonucleoprotein</keyword>
<dbReference type="InterPro" id="IPR013005">
    <property type="entry name" value="Ribosomal_uL4-like"/>
</dbReference>
<dbReference type="AlphaFoldDB" id="A0AA35TQQ7"/>
<dbReference type="NCBIfam" id="TIGR03953">
    <property type="entry name" value="rplD_bact"/>
    <property type="match status" value="1"/>
</dbReference>
<gene>
    <name evidence="6" type="ORF">GBAR_LOCUS28442</name>
</gene>
<keyword evidence="2 6" id="KW-0689">Ribosomal protein</keyword>
<dbReference type="Pfam" id="PF00573">
    <property type="entry name" value="Ribosomal_L4"/>
    <property type="match status" value="1"/>
</dbReference>
<evidence type="ECO:0000313" key="7">
    <source>
        <dbReference type="Proteomes" id="UP001174909"/>
    </source>
</evidence>
<evidence type="ECO:0000256" key="3">
    <source>
        <dbReference type="ARBA" id="ARBA00023274"/>
    </source>
</evidence>
<dbReference type="PANTHER" id="PTHR10746:SF6">
    <property type="entry name" value="LARGE RIBOSOMAL SUBUNIT PROTEIN UL4M"/>
    <property type="match status" value="1"/>
</dbReference>
<protein>
    <recommendedName>
        <fullName evidence="4">Large ribosomal subunit protein uL4m</fullName>
    </recommendedName>
</protein>
<evidence type="ECO:0000256" key="5">
    <source>
        <dbReference type="SAM" id="MobiDB-lite"/>
    </source>
</evidence>
<accession>A0AA35TQQ7</accession>
<evidence type="ECO:0000313" key="6">
    <source>
        <dbReference type="EMBL" id="CAI8051991.1"/>
    </source>
</evidence>
<evidence type="ECO:0000256" key="1">
    <source>
        <dbReference type="ARBA" id="ARBA00010528"/>
    </source>
</evidence>
<comment type="similarity">
    <text evidence="1">Belongs to the universal ribosomal protein uL4 family.</text>
</comment>
<dbReference type="InterPro" id="IPR023574">
    <property type="entry name" value="Ribosomal_uL4_dom_sf"/>
</dbReference>
<dbReference type="GO" id="GO:0005840">
    <property type="term" value="C:ribosome"/>
    <property type="evidence" value="ECO:0007669"/>
    <property type="project" value="UniProtKB-KW"/>
</dbReference>
<dbReference type="InterPro" id="IPR002136">
    <property type="entry name" value="Ribosomal_uL4"/>
</dbReference>
<feature type="compositionally biased region" description="Basic residues" evidence="5">
    <location>
        <begin position="60"/>
        <end position="71"/>
    </location>
</feature>
<dbReference type="Proteomes" id="UP001174909">
    <property type="component" value="Unassembled WGS sequence"/>
</dbReference>
<evidence type="ECO:0000256" key="4">
    <source>
        <dbReference type="ARBA" id="ARBA00040565"/>
    </source>
</evidence>
<keyword evidence="7" id="KW-1185">Reference proteome</keyword>
<dbReference type="GO" id="GO:0006412">
    <property type="term" value="P:translation"/>
    <property type="evidence" value="ECO:0007669"/>
    <property type="project" value="InterPro"/>
</dbReference>
<feature type="region of interest" description="Disordered" evidence="5">
    <location>
        <begin position="47"/>
        <end position="76"/>
    </location>
</feature>
<organism evidence="6 7">
    <name type="scientific">Geodia barretti</name>
    <name type="common">Barrett's horny sponge</name>
    <dbReference type="NCBI Taxonomy" id="519541"/>
    <lineage>
        <taxon>Eukaryota</taxon>
        <taxon>Metazoa</taxon>
        <taxon>Porifera</taxon>
        <taxon>Demospongiae</taxon>
        <taxon>Heteroscleromorpha</taxon>
        <taxon>Tetractinellida</taxon>
        <taxon>Astrophorina</taxon>
        <taxon>Geodiidae</taxon>
        <taxon>Geodia</taxon>
    </lineage>
</organism>
<sequence>MSTLDVHNRSGDVLHEKELADAFTDVEVNGPVIHQCVVAYLANQRQGDASTKTRSEVKGSGKKLHRQKGTGRARVGDAKSPIRVHGGVAFGPKPRSYRQYTPKQVRRLGLHSALADRFQNKQCILLEDFTLKQPRTKDILNMLKALNADGKVLLILDEHSPNIHLSVRNIPKVHSCTWNTLNVYQVMWHDTLIITENAAKKLEAKFINTGSEVEGQD</sequence>
<dbReference type="HAMAP" id="MF_01328_B">
    <property type="entry name" value="Ribosomal_uL4_B"/>
    <property type="match status" value="1"/>
</dbReference>
<dbReference type="GO" id="GO:1990904">
    <property type="term" value="C:ribonucleoprotein complex"/>
    <property type="evidence" value="ECO:0007669"/>
    <property type="project" value="UniProtKB-KW"/>
</dbReference>
<proteinExistence type="inferred from homology"/>
<comment type="caution">
    <text evidence="6">The sequence shown here is derived from an EMBL/GenBank/DDBJ whole genome shotgun (WGS) entry which is preliminary data.</text>
</comment>
<evidence type="ECO:0000256" key="2">
    <source>
        <dbReference type="ARBA" id="ARBA00022980"/>
    </source>
</evidence>
<dbReference type="GO" id="GO:0003735">
    <property type="term" value="F:structural constituent of ribosome"/>
    <property type="evidence" value="ECO:0007669"/>
    <property type="project" value="InterPro"/>
</dbReference>
<dbReference type="PANTHER" id="PTHR10746">
    <property type="entry name" value="50S RIBOSOMAL PROTEIN L4"/>
    <property type="match status" value="1"/>
</dbReference>